<sequence>MEANKASDGFYIFFVVILVTVSTFGILANVLCLAMLRRLPAFRNSFGFLCTSRCVSNLIFLTVMVLENLGRGLHKNTRIDYFLNARAGQLLIVTTQSTIIAHVIIAINRFMALFWPAMVEVVFNSRWLFVIIGAQWTIALFYSLPLSLDWIECSCMFDWFLLSFKFSDNTCGHVAAQMHFYLYVVCCILFVCLNGTAFFTLLLRSKMFNKITDRFHNRQSRRRNISFFAQETLHTFFFIAEFMAFTFIFPLVTNPVLKFVFGDGIWVMAFAFDSAILITFNAEMRRWIYMNIW</sequence>
<dbReference type="PROSITE" id="PS50262">
    <property type="entry name" value="G_PROTEIN_RECEP_F1_2"/>
    <property type="match status" value="1"/>
</dbReference>
<dbReference type="GO" id="GO:0016020">
    <property type="term" value="C:membrane"/>
    <property type="evidence" value="ECO:0007669"/>
    <property type="project" value="UniProtKB-SubCell"/>
</dbReference>
<keyword evidence="2 5" id="KW-0812">Transmembrane</keyword>
<dbReference type="AlphaFoldDB" id="A0A4U5N1X6"/>
<evidence type="ECO:0000256" key="4">
    <source>
        <dbReference type="ARBA" id="ARBA00023136"/>
    </source>
</evidence>
<feature type="transmembrane region" description="Helical" evidence="5">
    <location>
        <begin position="86"/>
        <end position="107"/>
    </location>
</feature>
<dbReference type="PANTHER" id="PTHR23017">
    <property type="entry name" value="SERPENTINE RECEPTOR, CLASS X"/>
    <property type="match status" value="1"/>
</dbReference>
<evidence type="ECO:0000259" key="6">
    <source>
        <dbReference type="PROSITE" id="PS50262"/>
    </source>
</evidence>
<reference evidence="7 8" key="1">
    <citation type="journal article" date="2015" name="Genome Biol.">
        <title>Comparative genomics of Steinernema reveals deeply conserved gene regulatory networks.</title>
        <authorList>
            <person name="Dillman A.R."/>
            <person name="Macchietto M."/>
            <person name="Porter C.F."/>
            <person name="Rogers A."/>
            <person name="Williams B."/>
            <person name="Antoshechkin I."/>
            <person name="Lee M.M."/>
            <person name="Goodwin Z."/>
            <person name="Lu X."/>
            <person name="Lewis E.E."/>
            <person name="Goodrich-Blair H."/>
            <person name="Stock S.P."/>
            <person name="Adams B.J."/>
            <person name="Sternberg P.W."/>
            <person name="Mortazavi A."/>
        </authorList>
    </citation>
    <scope>NUCLEOTIDE SEQUENCE [LARGE SCALE GENOMIC DNA]</scope>
    <source>
        <strain evidence="7 8">ALL</strain>
    </source>
</reference>
<dbReference type="InterPro" id="IPR019430">
    <property type="entry name" value="7TM_GPCR_serpentine_rcpt_Srx"/>
</dbReference>
<keyword evidence="3 5" id="KW-1133">Transmembrane helix</keyword>
<evidence type="ECO:0000256" key="5">
    <source>
        <dbReference type="SAM" id="Phobius"/>
    </source>
</evidence>
<organism evidence="7 8">
    <name type="scientific">Steinernema carpocapsae</name>
    <name type="common">Entomopathogenic nematode</name>
    <dbReference type="NCBI Taxonomy" id="34508"/>
    <lineage>
        <taxon>Eukaryota</taxon>
        <taxon>Metazoa</taxon>
        <taxon>Ecdysozoa</taxon>
        <taxon>Nematoda</taxon>
        <taxon>Chromadorea</taxon>
        <taxon>Rhabditida</taxon>
        <taxon>Tylenchina</taxon>
        <taxon>Panagrolaimomorpha</taxon>
        <taxon>Strongyloidoidea</taxon>
        <taxon>Steinernematidae</taxon>
        <taxon>Steinernema</taxon>
    </lineage>
</organism>
<comment type="subcellular location">
    <subcellularLocation>
        <location evidence="1">Membrane</location>
    </subcellularLocation>
</comment>
<evidence type="ECO:0000256" key="2">
    <source>
        <dbReference type="ARBA" id="ARBA00022692"/>
    </source>
</evidence>
<feature type="transmembrane region" description="Helical" evidence="5">
    <location>
        <begin position="127"/>
        <end position="144"/>
    </location>
</feature>
<feature type="transmembrane region" description="Helical" evidence="5">
    <location>
        <begin position="224"/>
        <end position="252"/>
    </location>
</feature>
<feature type="domain" description="G-protein coupled receptors family 1 profile" evidence="6">
    <location>
        <begin position="28"/>
        <end position="289"/>
    </location>
</feature>
<keyword evidence="4 5" id="KW-0472">Membrane</keyword>
<name>A0A4U5N1X6_STECR</name>
<protein>
    <recommendedName>
        <fullName evidence="6">G-protein coupled receptors family 1 profile domain-containing protein</fullName>
    </recommendedName>
</protein>
<evidence type="ECO:0000256" key="1">
    <source>
        <dbReference type="ARBA" id="ARBA00004370"/>
    </source>
</evidence>
<evidence type="ECO:0000313" key="8">
    <source>
        <dbReference type="Proteomes" id="UP000298663"/>
    </source>
</evidence>
<dbReference type="Proteomes" id="UP000298663">
    <property type="component" value="Unassembled WGS sequence"/>
</dbReference>
<keyword evidence="8" id="KW-1185">Reference proteome</keyword>
<dbReference type="SUPFAM" id="SSF81321">
    <property type="entry name" value="Family A G protein-coupled receptor-like"/>
    <property type="match status" value="1"/>
</dbReference>
<accession>A0A4U5N1X6</accession>
<dbReference type="Gene3D" id="1.20.1070.10">
    <property type="entry name" value="Rhodopsin 7-helix transmembrane proteins"/>
    <property type="match status" value="1"/>
</dbReference>
<evidence type="ECO:0000313" key="7">
    <source>
        <dbReference type="EMBL" id="TKR76281.1"/>
    </source>
</evidence>
<comment type="caution">
    <text evidence="7">The sequence shown here is derived from an EMBL/GenBank/DDBJ whole genome shotgun (WGS) entry which is preliminary data.</text>
</comment>
<reference evidence="7 8" key="2">
    <citation type="journal article" date="2019" name="G3 (Bethesda)">
        <title>Hybrid Assembly of the Genome of the Entomopathogenic Nematode Steinernema carpocapsae Identifies the X-Chromosome.</title>
        <authorList>
            <person name="Serra L."/>
            <person name="Macchietto M."/>
            <person name="Macias-Munoz A."/>
            <person name="McGill C.J."/>
            <person name="Rodriguez I.M."/>
            <person name="Rodriguez B."/>
            <person name="Murad R."/>
            <person name="Mortazavi A."/>
        </authorList>
    </citation>
    <scope>NUCLEOTIDE SEQUENCE [LARGE SCALE GENOMIC DNA]</scope>
    <source>
        <strain evidence="7 8">ALL</strain>
    </source>
</reference>
<feature type="transmembrane region" description="Helical" evidence="5">
    <location>
        <begin position="12"/>
        <end position="34"/>
    </location>
</feature>
<proteinExistence type="predicted"/>
<feature type="transmembrane region" description="Helical" evidence="5">
    <location>
        <begin position="264"/>
        <end position="282"/>
    </location>
</feature>
<dbReference type="PANTHER" id="PTHR23017:SF3">
    <property type="entry name" value="G-PROTEIN COUPLED RECEPTORS FAMILY 1 PROFILE DOMAIN-CONTAINING PROTEIN"/>
    <property type="match status" value="1"/>
</dbReference>
<gene>
    <name evidence="7" type="ORF">L596_017440</name>
</gene>
<feature type="transmembrane region" description="Helical" evidence="5">
    <location>
        <begin position="180"/>
        <end position="203"/>
    </location>
</feature>
<evidence type="ECO:0000256" key="3">
    <source>
        <dbReference type="ARBA" id="ARBA00022989"/>
    </source>
</evidence>
<dbReference type="Pfam" id="PF10328">
    <property type="entry name" value="7TM_GPCR_Srx"/>
    <property type="match status" value="1"/>
</dbReference>
<dbReference type="CDD" id="cd00637">
    <property type="entry name" value="7tm_classA_rhodopsin-like"/>
    <property type="match status" value="1"/>
</dbReference>
<dbReference type="EMBL" id="AZBU02000005">
    <property type="protein sequence ID" value="TKR76281.1"/>
    <property type="molecule type" value="Genomic_DNA"/>
</dbReference>
<dbReference type="InterPro" id="IPR017452">
    <property type="entry name" value="GPCR_Rhodpsn_7TM"/>
</dbReference>
<feature type="transmembrane region" description="Helical" evidence="5">
    <location>
        <begin position="46"/>
        <end position="66"/>
    </location>
</feature>